<dbReference type="EMBL" id="PXOF01000023">
    <property type="protein sequence ID" value="RGP74000.1"/>
    <property type="molecule type" value="Genomic_DNA"/>
</dbReference>
<keyword evidence="3" id="KW-1185">Reference proteome</keyword>
<dbReference type="AlphaFoldDB" id="A0A395SNF4"/>
<comment type="caution">
    <text evidence="2">The sequence shown here is derived from an EMBL/GenBank/DDBJ whole genome shotgun (WGS) entry which is preliminary data.</text>
</comment>
<organism evidence="2 3">
    <name type="scientific">Fusarium sporotrichioides</name>
    <dbReference type="NCBI Taxonomy" id="5514"/>
    <lineage>
        <taxon>Eukaryota</taxon>
        <taxon>Fungi</taxon>
        <taxon>Dikarya</taxon>
        <taxon>Ascomycota</taxon>
        <taxon>Pezizomycotina</taxon>
        <taxon>Sordariomycetes</taxon>
        <taxon>Hypocreomycetidae</taxon>
        <taxon>Hypocreales</taxon>
        <taxon>Nectriaceae</taxon>
        <taxon>Fusarium</taxon>
    </lineage>
</organism>
<protein>
    <submittedName>
        <fullName evidence="2">Uncharacterized protein</fullName>
    </submittedName>
</protein>
<dbReference type="Proteomes" id="UP000266152">
    <property type="component" value="Unassembled WGS sequence"/>
</dbReference>
<reference evidence="2 3" key="1">
    <citation type="journal article" date="2018" name="PLoS Pathog.">
        <title>Evolution of structural diversity of trichothecenes, a family of toxins produced by plant pathogenic and entomopathogenic fungi.</title>
        <authorList>
            <person name="Proctor R.H."/>
            <person name="McCormick S.P."/>
            <person name="Kim H.S."/>
            <person name="Cardoza R.E."/>
            <person name="Stanley A.M."/>
            <person name="Lindo L."/>
            <person name="Kelly A."/>
            <person name="Brown D.W."/>
            <person name="Lee T."/>
            <person name="Vaughan M.M."/>
            <person name="Alexander N.J."/>
            <person name="Busman M."/>
            <person name="Gutierrez S."/>
        </authorList>
    </citation>
    <scope>NUCLEOTIDE SEQUENCE [LARGE SCALE GENOMIC DNA]</scope>
    <source>
        <strain evidence="2 3">NRRL 3299</strain>
    </source>
</reference>
<name>A0A395SNF4_FUSSP</name>
<feature type="signal peptide" evidence="1">
    <location>
        <begin position="1"/>
        <end position="24"/>
    </location>
</feature>
<evidence type="ECO:0000313" key="2">
    <source>
        <dbReference type="EMBL" id="RGP74000.1"/>
    </source>
</evidence>
<feature type="chain" id="PRO_5017179441" evidence="1">
    <location>
        <begin position="25"/>
        <end position="358"/>
    </location>
</feature>
<sequence length="358" mass="39623">MVLENFKVAFVALALANFASLAASQNTPNENLVLADCGIGLGENGGSTSREAIYYNGDVWAGQGENTYQPTMMVNVPWAGHYPWTQGVEFTMPNGDRFAAYVDVAVKDPGKAGVAIHSYERDHPLSCYSYHRDRVFQLADGKWCSSAYVCNHQKGDVYKGPLDPKPEPPKPEPQQLEILGSVNNDTVEIYNIPASRIMNTARKAFLENGAKCDTTKQQINGKCTISWKCDGDKATEALEKMAIVFDKLAVDDKFSSMREVVTDVCRQRDTRPGREGQCRLWEQKVDKYYKMPSSIDLTMRNVARPELGENSNIHATLEYKIECETSAWDAFFCQSSGTILAALWPAVGVPVSIGCGLF</sequence>
<keyword evidence="1" id="KW-0732">Signal</keyword>
<evidence type="ECO:0000256" key="1">
    <source>
        <dbReference type="SAM" id="SignalP"/>
    </source>
</evidence>
<gene>
    <name evidence="2" type="ORF">FSPOR_1694</name>
</gene>
<proteinExistence type="predicted"/>
<accession>A0A395SNF4</accession>
<evidence type="ECO:0000313" key="3">
    <source>
        <dbReference type="Proteomes" id="UP000266152"/>
    </source>
</evidence>